<evidence type="ECO:0000313" key="4">
    <source>
        <dbReference type="EMBL" id="WAV97924.1"/>
    </source>
</evidence>
<dbReference type="CDD" id="cd00761">
    <property type="entry name" value="Glyco_tranf_GTA_type"/>
    <property type="match status" value="1"/>
</dbReference>
<evidence type="ECO:0000256" key="1">
    <source>
        <dbReference type="ARBA" id="ARBA00022676"/>
    </source>
</evidence>
<gene>
    <name evidence="4" type="ORF">NB645_04140</name>
</gene>
<dbReference type="RefSeq" id="WP_269265511.1">
    <property type="nucleotide sequence ID" value="NZ_CP098248.1"/>
</dbReference>
<dbReference type="GO" id="GO:0016757">
    <property type="term" value="F:glycosyltransferase activity"/>
    <property type="evidence" value="ECO:0007669"/>
    <property type="project" value="UniProtKB-KW"/>
</dbReference>
<feature type="domain" description="Glycosyltransferase 2-like" evidence="3">
    <location>
        <begin position="11"/>
        <end position="137"/>
    </location>
</feature>
<keyword evidence="5" id="KW-1185">Reference proteome</keyword>
<evidence type="ECO:0000259" key="3">
    <source>
        <dbReference type="Pfam" id="PF00535"/>
    </source>
</evidence>
<protein>
    <submittedName>
        <fullName evidence="4">Glycosyltransferase</fullName>
        <ecNumber evidence="4">2.4.-.-</ecNumber>
    </submittedName>
</protein>
<dbReference type="Pfam" id="PF00535">
    <property type="entry name" value="Glycos_transf_2"/>
    <property type="match status" value="1"/>
</dbReference>
<organism evidence="4 5">
    <name type="scientific">Oxalobacter aliiformigenes</name>
    <dbReference type="NCBI Taxonomy" id="2946593"/>
    <lineage>
        <taxon>Bacteria</taxon>
        <taxon>Pseudomonadati</taxon>
        <taxon>Pseudomonadota</taxon>
        <taxon>Betaproteobacteria</taxon>
        <taxon>Burkholderiales</taxon>
        <taxon>Oxalobacteraceae</taxon>
        <taxon>Oxalobacter</taxon>
    </lineage>
</organism>
<keyword evidence="2 4" id="KW-0808">Transferase</keyword>
<dbReference type="Gene3D" id="3.90.550.10">
    <property type="entry name" value="Spore Coat Polysaccharide Biosynthesis Protein SpsA, Chain A"/>
    <property type="match status" value="1"/>
</dbReference>
<dbReference type="SUPFAM" id="SSF53448">
    <property type="entry name" value="Nucleotide-diphospho-sugar transferases"/>
    <property type="match status" value="1"/>
</dbReference>
<proteinExistence type="predicted"/>
<name>A0ABY7JPQ0_9BURK</name>
<accession>A0ABY7JPQ0</accession>
<dbReference type="PANTHER" id="PTHR22916">
    <property type="entry name" value="GLYCOSYLTRANSFERASE"/>
    <property type="match status" value="1"/>
</dbReference>
<dbReference type="EC" id="2.4.-.-" evidence="4"/>
<evidence type="ECO:0000256" key="2">
    <source>
        <dbReference type="ARBA" id="ARBA00022679"/>
    </source>
</evidence>
<dbReference type="InterPro" id="IPR001173">
    <property type="entry name" value="Glyco_trans_2-like"/>
</dbReference>
<reference evidence="4" key="1">
    <citation type="journal article" date="2022" name="Front. Microbiol.">
        <title>New perspectives on an old grouping: The genomic and phenotypic variability of Oxalobacter formigenes and the implications for calcium oxalate stone prevention.</title>
        <authorList>
            <person name="Chmiel J.A."/>
            <person name="Carr C."/>
            <person name="Stuivenberg G.A."/>
            <person name="Venema R."/>
            <person name="Chanyi R.M."/>
            <person name="Al K.F."/>
            <person name="Giguere D."/>
            <person name="Say H."/>
            <person name="Akouris P.P."/>
            <person name="Dominguez Romero S.A."/>
            <person name="Kwong A."/>
            <person name="Tai V."/>
            <person name="Koval S.F."/>
            <person name="Razvi H."/>
            <person name="Bjazevic J."/>
            <person name="Burton J.P."/>
        </authorList>
    </citation>
    <scope>NUCLEOTIDE SEQUENCE</scope>
    <source>
        <strain evidence="4">HOxNP-1</strain>
    </source>
</reference>
<dbReference type="Proteomes" id="UP001164794">
    <property type="component" value="Chromosome"/>
</dbReference>
<keyword evidence="1 4" id="KW-0328">Glycosyltransferase</keyword>
<dbReference type="InterPro" id="IPR029044">
    <property type="entry name" value="Nucleotide-diphossugar_trans"/>
</dbReference>
<dbReference type="PANTHER" id="PTHR22916:SF51">
    <property type="entry name" value="GLYCOSYLTRANSFERASE EPSH-RELATED"/>
    <property type="match status" value="1"/>
</dbReference>
<dbReference type="EMBL" id="CP098248">
    <property type="protein sequence ID" value="WAV97924.1"/>
    <property type="molecule type" value="Genomic_DNA"/>
</dbReference>
<sequence>MENDLSRPLLSVIVPVYRVETYLPKCLDSLVGQTYADLEIILVDDGSPDRSGAICDEYAARDSRIVVIHQENRGASQARNAGLDRATGEFVAFVDSDDYLDFSMYENLMKAVVEYDADIVISDFFVILESGVLRHSSGLQGDIPLLQAQEQVLADRLPSYLWNKIYRRTLFDGIRYERIRGFEDLQIMPRLFRRARKVAFVPEAGYYYNCLNLNALTATFNHVPELNVEMKYGMFVAWKEHETVARELGADVVGYAENRAVKCAIGALVADRAHSVLAPAEREELTGYLESKKTVVVSGKHRMLKWFARHSTVLCRLYDYGSFVWRRYRAKRNKMTSRT</sequence>
<evidence type="ECO:0000313" key="5">
    <source>
        <dbReference type="Proteomes" id="UP001164794"/>
    </source>
</evidence>